<dbReference type="SMART" id="SM00228">
    <property type="entry name" value="PDZ"/>
    <property type="match status" value="2"/>
</dbReference>
<feature type="signal peptide" evidence="3">
    <location>
        <begin position="1"/>
        <end position="48"/>
    </location>
</feature>
<dbReference type="GO" id="GO:0004252">
    <property type="term" value="F:serine-type endopeptidase activity"/>
    <property type="evidence" value="ECO:0007669"/>
    <property type="project" value="InterPro"/>
</dbReference>
<reference evidence="5 6" key="1">
    <citation type="submission" date="2019-07" db="EMBL/GenBank/DDBJ databases">
        <title>Sphingomonas alkalisoli sp. nov., isolated from rhizosphere soil of Suaedae salsa.</title>
        <authorList>
            <person name="Zhang H."/>
            <person name="Xu L."/>
            <person name="Zhang J.-X."/>
            <person name="Sun J.-Q."/>
        </authorList>
    </citation>
    <scope>NUCLEOTIDE SEQUENCE [LARGE SCALE GENOMIC DNA]</scope>
    <source>
        <strain evidence="5 6">XS-10</strain>
    </source>
</reference>
<feature type="chain" id="PRO_5021887699" evidence="3">
    <location>
        <begin position="49"/>
        <end position="489"/>
    </location>
</feature>
<evidence type="ECO:0000256" key="1">
    <source>
        <dbReference type="ARBA" id="ARBA00022670"/>
    </source>
</evidence>
<dbReference type="PRINTS" id="PR00834">
    <property type="entry name" value="PROTEASES2C"/>
</dbReference>
<dbReference type="KEGG" id="ssua:FPZ54_09400"/>
<dbReference type="EMBL" id="CP042239">
    <property type="protein sequence ID" value="QDX26214.1"/>
    <property type="molecule type" value="Genomic_DNA"/>
</dbReference>
<dbReference type="InterPro" id="IPR036034">
    <property type="entry name" value="PDZ_sf"/>
</dbReference>
<evidence type="ECO:0000256" key="3">
    <source>
        <dbReference type="SAM" id="SignalP"/>
    </source>
</evidence>
<dbReference type="PROSITE" id="PS50106">
    <property type="entry name" value="PDZ"/>
    <property type="match status" value="2"/>
</dbReference>
<feature type="domain" description="PDZ" evidence="4">
    <location>
        <begin position="260"/>
        <end position="351"/>
    </location>
</feature>
<protein>
    <submittedName>
        <fullName evidence="5">PDZ domain-containing protein</fullName>
    </submittedName>
</protein>
<name>A0A518RFN2_9SPHN</name>
<dbReference type="PANTHER" id="PTHR43343">
    <property type="entry name" value="PEPTIDASE S12"/>
    <property type="match status" value="1"/>
</dbReference>
<dbReference type="InterPro" id="IPR001940">
    <property type="entry name" value="Peptidase_S1C"/>
</dbReference>
<dbReference type="InterPro" id="IPR009003">
    <property type="entry name" value="Peptidase_S1_PA"/>
</dbReference>
<evidence type="ECO:0000313" key="5">
    <source>
        <dbReference type="EMBL" id="QDX26214.1"/>
    </source>
</evidence>
<evidence type="ECO:0000313" key="6">
    <source>
        <dbReference type="Proteomes" id="UP000318055"/>
    </source>
</evidence>
<dbReference type="InterPro" id="IPR001478">
    <property type="entry name" value="PDZ"/>
</dbReference>
<evidence type="ECO:0000256" key="2">
    <source>
        <dbReference type="ARBA" id="ARBA00022801"/>
    </source>
</evidence>
<proteinExistence type="predicted"/>
<dbReference type="PANTHER" id="PTHR43343:SF3">
    <property type="entry name" value="PROTEASE DO-LIKE 8, CHLOROPLASTIC"/>
    <property type="match status" value="1"/>
</dbReference>
<dbReference type="Proteomes" id="UP000318055">
    <property type="component" value="Chromosome"/>
</dbReference>
<dbReference type="OrthoDB" id="9758917at2"/>
<organism evidence="5 6">
    <name type="scientific">Sphingomonas suaedae</name>
    <dbReference type="NCBI Taxonomy" id="2599297"/>
    <lineage>
        <taxon>Bacteria</taxon>
        <taxon>Pseudomonadati</taxon>
        <taxon>Pseudomonadota</taxon>
        <taxon>Alphaproteobacteria</taxon>
        <taxon>Sphingomonadales</taxon>
        <taxon>Sphingomonadaceae</taxon>
        <taxon>Sphingomonas</taxon>
    </lineage>
</organism>
<dbReference type="Gene3D" id="2.30.42.10">
    <property type="match status" value="2"/>
</dbReference>
<dbReference type="GO" id="GO:0006508">
    <property type="term" value="P:proteolysis"/>
    <property type="evidence" value="ECO:0007669"/>
    <property type="project" value="UniProtKB-KW"/>
</dbReference>
<dbReference type="Pfam" id="PF13180">
    <property type="entry name" value="PDZ_2"/>
    <property type="match status" value="1"/>
</dbReference>
<keyword evidence="6" id="KW-1185">Reference proteome</keyword>
<dbReference type="Gene3D" id="2.40.10.120">
    <property type="match status" value="1"/>
</dbReference>
<accession>A0A518RFN2</accession>
<dbReference type="InterPro" id="IPR051201">
    <property type="entry name" value="Chloro_Bact_Ser_Proteases"/>
</dbReference>
<dbReference type="AlphaFoldDB" id="A0A518RFN2"/>
<evidence type="ECO:0000259" key="4">
    <source>
        <dbReference type="PROSITE" id="PS50106"/>
    </source>
</evidence>
<feature type="domain" description="PDZ" evidence="4">
    <location>
        <begin position="377"/>
        <end position="455"/>
    </location>
</feature>
<keyword evidence="1" id="KW-0645">Protease</keyword>
<keyword evidence="2" id="KW-0378">Hydrolase</keyword>
<keyword evidence="3" id="KW-0732">Signal</keyword>
<gene>
    <name evidence="5" type="ORF">FPZ54_09400</name>
</gene>
<dbReference type="Pfam" id="PF13365">
    <property type="entry name" value="Trypsin_2"/>
    <property type="match status" value="1"/>
</dbReference>
<dbReference type="SUPFAM" id="SSF50156">
    <property type="entry name" value="PDZ domain-like"/>
    <property type="match status" value="2"/>
</dbReference>
<sequence length="489" mass="50542">MTGMGCRQSVSGWSMTPHKNSSFTRRTLGWFLAAALCLGLALPSTAQAAAMPASVESPAPTRGETAIERAMKAVVAISPQDEAARKQNGDSEAAGGSGFVIDASGLILTNAHVVAKLDTVEVTFSNGKRYKGKVIGRDGRTDLALVKIEAEGPLPVLKFAKSSKLPLGAKIFALGNPMGNRFSVTSGIISGYDRAYDVAWPVNFIQHDAALNPGNSGGPLITEEGEVIGINTATPPETIFDIGIGLAIPAELAARIAPKLLADGKVVRGRLGVTASSADAGMAEALGAPGKSGLIVDAVSKGGAAERAGLKIGDLLLSVEGRRLEVVRDLSMALIDTRPGERVKVQVIRDGKPVELAVALESDDDTAGERGKVAALSMDLGGDAQGGFVLGFEFKTGPTGKVLVGKVEEASIGQMYGLYEGDELLAVDGVAMRDPAAAMAAITGSKRDVSVLRIQRAGQGTLHVALPLSAEAAKARRPGVPRRFPRGPL</sequence>
<dbReference type="SUPFAM" id="SSF50494">
    <property type="entry name" value="Trypsin-like serine proteases"/>
    <property type="match status" value="1"/>
</dbReference>